<dbReference type="InterPro" id="IPR006311">
    <property type="entry name" value="TAT_signal"/>
</dbReference>
<protein>
    <submittedName>
        <fullName evidence="2">Uncharacterized protein</fullName>
    </submittedName>
</protein>
<dbReference type="Proteomes" id="UP000011657">
    <property type="component" value="Unassembled WGS sequence"/>
</dbReference>
<accession>M0C975</accession>
<feature type="compositionally biased region" description="Basic residues" evidence="1">
    <location>
        <begin position="121"/>
        <end position="142"/>
    </location>
</feature>
<dbReference type="eggNOG" id="ENOG502N5Y1">
    <property type="taxonomic scope" value="Archaea"/>
</dbReference>
<dbReference type="STRING" id="1227488.C477_07398"/>
<comment type="caution">
    <text evidence="2">The sequence shown here is derived from an EMBL/GenBank/DDBJ whole genome shotgun (WGS) entry which is preliminary data.</text>
</comment>
<proteinExistence type="predicted"/>
<feature type="compositionally biased region" description="Basic and acidic residues" evidence="1">
    <location>
        <begin position="1"/>
        <end position="18"/>
    </location>
</feature>
<reference evidence="2 3" key="1">
    <citation type="journal article" date="2014" name="PLoS Genet.">
        <title>Phylogenetically driven sequencing of extremely halophilic archaea reveals strategies for static and dynamic osmo-response.</title>
        <authorList>
            <person name="Becker E.A."/>
            <person name="Seitzer P.M."/>
            <person name="Tritt A."/>
            <person name="Larsen D."/>
            <person name="Krusor M."/>
            <person name="Yao A.I."/>
            <person name="Wu D."/>
            <person name="Madern D."/>
            <person name="Eisen J.A."/>
            <person name="Darling A.E."/>
            <person name="Facciotti M.T."/>
        </authorList>
    </citation>
    <scope>NUCLEOTIDE SEQUENCE [LARGE SCALE GENOMIC DNA]</scope>
    <source>
        <strain evidence="2 3">JCM 13891</strain>
    </source>
</reference>
<evidence type="ECO:0000313" key="2">
    <source>
        <dbReference type="EMBL" id="ELZ19785.1"/>
    </source>
</evidence>
<feature type="region of interest" description="Disordered" evidence="1">
    <location>
        <begin position="109"/>
        <end position="157"/>
    </location>
</feature>
<organism evidence="2 3">
    <name type="scientific">Haloterrigena salina JCM 13891</name>
    <dbReference type="NCBI Taxonomy" id="1227488"/>
    <lineage>
        <taxon>Archaea</taxon>
        <taxon>Methanobacteriati</taxon>
        <taxon>Methanobacteriota</taxon>
        <taxon>Stenosarchaea group</taxon>
        <taxon>Halobacteria</taxon>
        <taxon>Halobacteriales</taxon>
        <taxon>Natrialbaceae</taxon>
        <taxon>Haloterrigena</taxon>
    </lineage>
</organism>
<feature type="region of interest" description="Disordered" evidence="1">
    <location>
        <begin position="1"/>
        <end position="31"/>
    </location>
</feature>
<evidence type="ECO:0000256" key="1">
    <source>
        <dbReference type="SAM" id="MobiDB-lite"/>
    </source>
</evidence>
<dbReference type="OrthoDB" id="196713at2157"/>
<dbReference type="PATRIC" id="fig|1227488.3.peg.1454"/>
<evidence type="ECO:0000313" key="3">
    <source>
        <dbReference type="Proteomes" id="UP000011657"/>
    </source>
</evidence>
<name>M0C975_9EURY</name>
<dbReference type="EMBL" id="AOIS01000028">
    <property type="protein sequence ID" value="ELZ19785.1"/>
    <property type="molecule type" value="Genomic_DNA"/>
</dbReference>
<dbReference type="PROSITE" id="PS51318">
    <property type="entry name" value="TAT"/>
    <property type="match status" value="1"/>
</dbReference>
<sequence>MRDKSEHERAVSNHEIDRPAGGSSESPAVSRRSLMLGATGAAGIAGLSLPAAAAGWWEEEIDIDEHTRQTYRSIVDAIIPETPKRDGVQEPGALAIDLEEYLIWNVEHGTGQSHQRDRAPGRKRGRGRGNGRGRGRGKGRGRGHGEKDDRNDGRADREALRVDLPADENGLEQLVAGLESELGFSTESDLGMSRSDVFGSLAGLELRVVGNGDSVLTVETASRDGSIEEMTNKQSELPLATLHATVLDLYALVFVLGGGNRKNIRPRRKFAGGGFFTFLAPIDRVQCLLFVIDSYDSLETVADVILPEAILAKKLSGSMLSLTAYGYYSEWSGYEDGTEPMADRDLETPAGAVQGHRQTGYPGPADGHAGLHEAPIESFDDNDWK</sequence>
<keyword evidence="3" id="KW-1185">Reference proteome</keyword>
<feature type="region of interest" description="Disordered" evidence="1">
    <location>
        <begin position="339"/>
        <end position="385"/>
    </location>
</feature>
<feature type="compositionally biased region" description="Basic and acidic residues" evidence="1">
    <location>
        <begin position="143"/>
        <end position="157"/>
    </location>
</feature>
<gene>
    <name evidence="2" type="ORF">C477_07398</name>
</gene>
<dbReference type="RefSeq" id="WP_008893798.1">
    <property type="nucleotide sequence ID" value="NZ_AOIS01000028.1"/>
</dbReference>
<dbReference type="AlphaFoldDB" id="M0C975"/>